<accession>A0A7X0UJA5</accession>
<evidence type="ECO:0000313" key="3">
    <source>
        <dbReference type="EMBL" id="MDB0524604.1"/>
    </source>
</evidence>
<protein>
    <submittedName>
        <fullName evidence="3">Metallophosphoesterase</fullName>
    </submittedName>
</protein>
<organism evidence="3 4">
    <name type="scientific">Ralstonia solanacearum</name>
    <name type="common">Pseudomonas solanacearum</name>
    <dbReference type="NCBI Taxonomy" id="305"/>
    <lineage>
        <taxon>Bacteria</taxon>
        <taxon>Pseudomonadati</taxon>
        <taxon>Pseudomonadota</taxon>
        <taxon>Betaproteobacteria</taxon>
        <taxon>Burkholderiales</taxon>
        <taxon>Burkholderiaceae</taxon>
        <taxon>Ralstonia</taxon>
        <taxon>Ralstonia solanacearum species complex</taxon>
    </lineage>
</organism>
<dbReference type="GO" id="GO:0008758">
    <property type="term" value="F:UDP-2,3-diacylglucosamine hydrolase activity"/>
    <property type="evidence" value="ECO:0007669"/>
    <property type="project" value="TreeGrafter"/>
</dbReference>
<evidence type="ECO:0000256" key="2">
    <source>
        <dbReference type="ARBA" id="ARBA00022801"/>
    </source>
</evidence>
<dbReference type="Proteomes" id="UP001143674">
    <property type="component" value="Unassembled WGS sequence"/>
</dbReference>
<dbReference type="SUPFAM" id="SSF56300">
    <property type="entry name" value="Metallo-dependent phosphatases"/>
    <property type="match status" value="1"/>
</dbReference>
<name>A0A7X0UJA5_RALSL</name>
<dbReference type="GO" id="GO:0046872">
    <property type="term" value="F:metal ion binding"/>
    <property type="evidence" value="ECO:0007669"/>
    <property type="project" value="UniProtKB-KW"/>
</dbReference>
<keyword evidence="1" id="KW-0479">Metal-binding</keyword>
<keyword evidence="2" id="KW-0378">Hydrolase</keyword>
<dbReference type="RefSeq" id="WP_184849863.1">
    <property type="nucleotide sequence ID" value="NZ_JABZEH010000001.1"/>
</dbReference>
<dbReference type="Pfam" id="PF00149">
    <property type="entry name" value="Metallophos"/>
    <property type="match status" value="1"/>
</dbReference>
<reference evidence="3" key="1">
    <citation type="submission" date="2021-09" db="EMBL/GenBank/DDBJ databases">
        <title>Genomic analysis of Ralstonia spp.</title>
        <authorList>
            <person name="Aburjaile F."/>
            <person name="Ariute J.C."/>
            <person name="Pais A.K.L."/>
            <person name="Albuquerque G.M.R."/>
            <person name="Silva A.M.F."/>
            <person name="Brenig B."/>
            <person name="Azevedo V."/>
            <person name="Matiuzzi M."/>
            <person name="Ramos R."/>
            <person name="Goes-Neto A."/>
            <person name="Soares S."/>
            <person name="Iseppon A.M.B."/>
            <person name="Souza E."/>
            <person name="Gama M."/>
        </authorList>
    </citation>
    <scope>NUCLEOTIDE SEQUENCE</scope>
    <source>
        <strain evidence="3">B4</strain>
    </source>
</reference>
<dbReference type="EMBL" id="JAIVEX010000015">
    <property type="protein sequence ID" value="MDB0524604.1"/>
    <property type="molecule type" value="Genomic_DNA"/>
</dbReference>
<sequence>MSHEHNSGTTAPPRRVSRFLATTLGLMGALHLYIGWRLLPALGLNGVGWTVGILFLCVSAVMIPFGMAARFFIRPTELADRIHWLGALLMGLFSSLLVLTLLRDVALWLMPAAWRHDSALAIVALAGLVTLIGYINARRIPRVAHVAVPIAGLPAPLHGFTIAQITDLHVGPTIKQAYVTGVVSRLNALQPDLIAMTGDLVDGDVEGLRPHVGPQAGMRARHGVFAVTGNHEYYSGVAQWVAEYERLGMRVLMNEHAVIEHDGAALVVAGVTDFSAGKFDADQASDPARALAGSPAGVVPTILLAHQPRSAPAAEQAGFDLQLSGHTHGGQFWPWSLFVPLQQPFTAGLHRLGRLWIYTSRGTGYWGPPKRFGAPSEITLLRLEPAAE</sequence>
<evidence type="ECO:0000256" key="1">
    <source>
        <dbReference type="ARBA" id="ARBA00022723"/>
    </source>
</evidence>
<dbReference type="CDD" id="cd07385">
    <property type="entry name" value="MPP_YkuE_C"/>
    <property type="match status" value="1"/>
</dbReference>
<dbReference type="InterPro" id="IPR029052">
    <property type="entry name" value="Metallo-depent_PP-like"/>
</dbReference>
<comment type="caution">
    <text evidence="3">The sequence shown here is derived from an EMBL/GenBank/DDBJ whole genome shotgun (WGS) entry which is preliminary data.</text>
</comment>
<dbReference type="Gene3D" id="3.60.21.10">
    <property type="match status" value="1"/>
</dbReference>
<dbReference type="InterPro" id="IPR051158">
    <property type="entry name" value="Metallophosphoesterase_sf"/>
</dbReference>
<gene>
    <name evidence="3" type="ORF">LBW55_23620</name>
</gene>
<dbReference type="GO" id="GO:0016020">
    <property type="term" value="C:membrane"/>
    <property type="evidence" value="ECO:0007669"/>
    <property type="project" value="GOC"/>
</dbReference>
<dbReference type="PANTHER" id="PTHR31302">
    <property type="entry name" value="TRANSMEMBRANE PROTEIN WITH METALLOPHOSPHOESTERASE DOMAIN-RELATED"/>
    <property type="match status" value="1"/>
</dbReference>
<dbReference type="PANTHER" id="PTHR31302:SF31">
    <property type="entry name" value="PHOSPHODIESTERASE YAEI"/>
    <property type="match status" value="1"/>
</dbReference>
<dbReference type="InterPro" id="IPR004843">
    <property type="entry name" value="Calcineurin-like_PHP"/>
</dbReference>
<proteinExistence type="predicted"/>
<dbReference type="GO" id="GO:0009245">
    <property type="term" value="P:lipid A biosynthetic process"/>
    <property type="evidence" value="ECO:0007669"/>
    <property type="project" value="TreeGrafter"/>
</dbReference>
<dbReference type="AlphaFoldDB" id="A0A7X0UJA5"/>
<evidence type="ECO:0000313" key="4">
    <source>
        <dbReference type="Proteomes" id="UP001143674"/>
    </source>
</evidence>